<accession>A0A090MC92</accession>
<comment type="caution">
    <text evidence="2">The sequence shown here is derived from an EMBL/GenBank/DDBJ whole genome shotgun (WGS) entry which is preliminary data.</text>
</comment>
<proteinExistence type="predicted"/>
<evidence type="ECO:0000256" key="1">
    <source>
        <dbReference type="SAM" id="MobiDB-lite"/>
    </source>
</evidence>
<dbReference type="EMBL" id="CBMI010002010">
    <property type="protein sequence ID" value="CEG04758.1"/>
    <property type="molecule type" value="Genomic_DNA"/>
</dbReference>
<name>A0A090MC92_9HYPO</name>
<reference evidence="2" key="1">
    <citation type="submission" date="2013-05" db="EMBL/GenBank/DDBJ databases">
        <title>Draft genome sequences of six wheat associated Fusarium spp. isolates.</title>
        <authorList>
            <person name="Moolhuijzen P.M."/>
            <person name="Manners J.M."/>
            <person name="Wilcox S."/>
            <person name="Bellgard M.I."/>
            <person name="Gardiner D.M."/>
        </authorList>
    </citation>
    <scope>NUCLEOTIDE SEQUENCE</scope>
    <source>
        <strain evidence="2">CS3069</strain>
    </source>
</reference>
<gene>
    <name evidence="2" type="ORF">BN850_0074040</name>
</gene>
<feature type="region of interest" description="Disordered" evidence="1">
    <location>
        <begin position="1"/>
        <end position="60"/>
    </location>
</feature>
<feature type="compositionally biased region" description="Basic and acidic residues" evidence="1">
    <location>
        <begin position="9"/>
        <end position="21"/>
    </location>
</feature>
<protein>
    <submittedName>
        <fullName evidence="2">WGS project CBMI000000000 data, contig CS3069_c002012</fullName>
    </submittedName>
</protein>
<organism evidence="2">
    <name type="scientific">Fusarium clavum</name>
    <dbReference type="NCBI Taxonomy" id="2594811"/>
    <lineage>
        <taxon>Eukaryota</taxon>
        <taxon>Fungi</taxon>
        <taxon>Dikarya</taxon>
        <taxon>Ascomycota</taxon>
        <taxon>Pezizomycotina</taxon>
        <taxon>Sordariomycetes</taxon>
        <taxon>Hypocreomycetidae</taxon>
        <taxon>Hypocreales</taxon>
        <taxon>Nectriaceae</taxon>
        <taxon>Fusarium</taxon>
        <taxon>Fusarium incarnatum-equiseti species complex</taxon>
    </lineage>
</organism>
<feature type="compositionally biased region" description="Low complexity" evidence="1">
    <location>
        <begin position="40"/>
        <end position="56"/>
    </location>
</feature>
<dbReference type="AlphaFoldDB" id="A0A090MC92"/>
<sequence length="98" mass="10918">MVFGSRNNRTSEEELRGRSREPVPLMESKQRTNSYASEFSTSTKSTASSRTKASRSWFKPAPQPAQVNVHTYCGRHSSQFLFGGPSLADLARAMFGKD</sequence>
<evidence type="ECO:0000313" key="2">
    <source>
        <dbReference type="EMBL" id="CEG04758.1"/>
    </source>
</evidence>